<feature type="compositionally biased region" description="Basic and acidic residues" evidence="1">
    <location>
        <begin position="175"/>
        <end position="185"/>
    </location>
</feature>
<feature type="region of interest" description="Disordered" evidence="1">
    <location>
        <begin position="109"/>
        <end position="225"/>
    </location>
</feature>
<dbReference type="AlphaFoldDB" id="A0A314KYP1"/>
<accession>A0A314KYP1</accession>
<feature type="compositionally biased region" description="Polar residues" evidence="1">
    <location>
        <begin position="152"/>
        <end position="174"/>
    </location>
</feature>
<feature type="region of interest" description="Disordered" evidence="1">
    <location>
        <begin position="1"/>
        <end position="90"/>
    </location>
</feature>
<sequence>MPSFPSLIGDLPQKSPLNGDSKQPKFSTKQPPSHHFHTPTPTKLDAGVMDGDGPTRPVPKLANDGWASTDVHHNPGLPLLGTVSNPPSPPGFVQFRPLAMAIHPPPSPVHGHTTPPINGGAQLSHGATLPNNALLPINGPEHPSPITGLHNVATSEPTHSPTSEPTNSPTNKSGCSHEHANKGEEPNPSLPQRIQRRPRKHLGKARGPKNNSPPHAGSHGGRVQRAIWRNAYCSLPPES</sequence>
<gene>
    <name evidence="2" type="ORF">A4A49_06023</name>
</gene>
<name>A0A314KYP1_NICAT</name>
<evidence type="ECO:0000313" key="3">
    <source>
        <dbReference type="Proteomes" id="UP000187609"/>
    </source>
</evidence>
<comment type="caution">
    <text evidence="2">The sequence shown here is derived from an EMBL/GenBank/DDBJ whole genome shotgun (WGS) entry which is preliminary data.</text>
</comment>
<evidence type="ECO:0000313" key="2">
    <source>
        <dbReference type="EMBL" id="OIT33854.1"/>
    </source>
</evidence>
<dbReference type="Proteomes" id="UP000187609">
    <property type="component" value="Unassembled WGS sequence"/>
</dbReference>
<proteinExistence type="predicted"/>
<dbReference type="Gramene" id="OIT33854">
    <property type="protein sequence ID" value="OIT33854"/>
    <property type="gene ID" value="A4A49_06023"/>
</dbReference>
<keyword evidence="3" id="KW-1185">Reference proteome</keyword>
<organism evidence="2 3">
    <name type="scientific">Nicotiana attenuata</name>
    <name type="common">Coyote tobacco</name>
    <dbReference type="NCBI Taxonomy" id="49451"/>
    <lineage>
        <taxon>Eukaryota</taxon>
        <taxon>Viridiplantae</taxon>
        <taxon>Streptophyta</taxon>
        <taxon>Embryophyta</taxon>
        <taxon>Tracheophyta</taxon>
        <taxon>Spermatophyta</taxon>
        <taxon>Magnoliopsida</taxon>
        <taxon>eudicotyledons</taxon>
        <taxon>Gunneridae</taxon>
        <taxon>Pentapetalae</taxon>
        <taxon>asterids</taxon>
        <taxon>lamiids</taxon>
        <taxon>Solanales</taxon>
        <taxon>Solanaceae</taxon>
        <taxon>Nicotianoideae</taxon>
        <taxon>Nicotianeae</taxon>
        <taxon>Nicotiana</taxon>
    </lineage>
</organism>
<evidence type="ECO:0000256" key="1">
    <source>
        <dbReference type="SAM" id="MobiDB-lite"/>
    </source>
</evidence>
<reference evidence="2" key="1">
    <citation type="submission" date="2016-11" db="EMBL/GenBank/DDBJ databases">
        <title>The genome of Nicotiana attenuata.</title>
        <authorList>
            <person name="Xu S."/>
            <person name="Brockmoeller T."/>
            <person name="Gaquerel E."/>
            <person name="Navarro A."/>
            <person name="Kuhl H."/>
            <person name="Gase K."/>
            <person name="Ling Z."/>
            <person name="Zhou W."/>
            <person name="Kreitzer C."/>
            <person name="Stanke M."/>
            <person name="Tang H."/>
            <person name="Lyons E."/>
            <person name="Pandey P."/>
            <person name="Pandey S.P."/>
            <person name="Timmermann B."/>
            <person name="Baldwin I.T."/>
        </authorList>
    </citation>
    <scope>NUCLEOTIDE SEQUENCE [LARGE SCALE GENOMIC DNA]</scope>
    <source>
        <strain evidence="2">UT</strain>
    </source>
</reference>
<protein>
    <submittedName>
        <fullName evidence="2">Uncharacterized protein</fullName>
    </submittedName>
</protein>
<dbReference type="EMBL" id="MJEQ01000812">
    <property type="protein sequence ID" value="OIT33854.1"/>
    <property type="molecule type" value="Genomic_DNA"/>
</dbReference>
<feature type="compositionally biased region" description="Polar residues" evidence="1">
    <location>
        <begin position="15"/>
        <end position="30"/>
    </location>
</feature>
<feature type="compositionally biased region" description="Basic residues" evidence="1">
    <location>
        <begin position="194"/>
        <end position="207"/>
    </location>
</feature>